<evidence type="ECO:0000313" key="2">
    <source>
        <dbReference type="EMBL" id="TEB29299.1"/>
    </source>
</evidence>
<gene>
    <name evidence="2" type="ORF">FA13DRAFT_1711266</name>
</gene>
<organism evidence="2 3">
    <name type="scientific">Coprinellus micaceus</name>
    <name type="common">Glistening ink-cap mushroom</name>
    <name type="synonym">Coprinus micaceus</name>
    <dbReference type="NCBI Taxonomy" id="71717"/>
    <lineage>
        <taxon>Eukaryota</taxon>
        <taxon>Fungi</taxon>
        <taxon>Dikarya</taxon>
        <taxon>Basidiomycota</taxon>
        <taxon>Agaricomycotina</taxon>
        <taxon>Agaricomycetes</taxon>
        <taxon>Agaricomycetidae</taxon>
        <taxon>Agaricales</taxon>
        <taxon>Agaricineae</taxon>
        <taxon>Psathyrellaceae</taxon>
        <taxon>Coprinellus</taxon>
    </lineage>
</organism>
<protein>
    <submittedName>
        <fullName evidence="2">Uncharacterized protein</fullName>
    </submittedName>
</protein>
<evidence type="ECO:0000256" key="1">
    <source>
        <dbReference type="SAM" id="MobiDB-lite"/>
    </source>
</evidence>
<sequence>MGGGHHSRIMGHPHHLGSNSDVSRAGLRGWPPIHERRKFQVDGNYSPNKLKSRHRLLGNEPASQSQAARFARAVISGGRRLIYEEARKARYLFCTLAFRETVDTPSHVGWTIDGSLKRSLTMIAPRLLAWAGAP</sequence>
<feature type="region of interest" description="Disordered" evidence="1">
    <location>
        <begin position="1"/>
        <end position="24"/>
    </location>
</feature>
<comment type="caution">
    <text evidence="2">The sequence shown here is derived from an EMBL/GenBank/DDBJ whole genome shotgun (WGS) entry which is preliminary data.</text>
</comment>
<dbReference type="AlphaFoldDB" id="A0A4Y7T6X2"/>
<evidence type="ECO:0000313" key="3">
    <source>
        <dbReference type="Proteomes" id="UP000298030"/>
    </source>
</evidence>
<accession>A0A4Y7T6X2</accession>
<proteinExistence type="predicted"/>
<dbReference type="Proteomes" id="UP000298030">
    <property type="component" value="Unassembled WGS sequence"/>
</dbReference>
<dbReference type="EMBL" id="QPFP01000028">
    <property type="protein sequence ID" value="TEB29299.1"/>
    <property type="molecule type" value="Genomic_DNA"/>
</dbReference>
<reference evidence="2 3" key="1">
    <citation type="journal article" date="2019" name="Nat. Ecol. Evol.">
        <title>Megaphylogeny resolves global patterns of mushroom evolution.</title>
        <authorList>
            <person name="Varga T."/>
            <person name="Krizsan K."/>
            <person name="Foldi C."/>
            <person name="Dima B."/>
            <person name="Sanchez-Garcia M."/>
            <person name="Sanchez-Ramirez S."/>
            <person name="Szollosi G.J."/>
            <person name="Szarkandi J.G."/>
            <person name="Papp V."/>
            <person name="Albert L."/>
            <person name="Andreopoulos W."/>
            <person name="Angelini C."/>
            <person name="Antonin V."/>
            <person name="Barry K.W."/>
            <person name="Bougher N.L."/>
            <person name="Buchanan P."/>
            <person name="Buyck B."/>
            <person name="Bense V."/>
            <person name="Catcheside P."/>
            <person name="Chovatia M."/>
            <person name="Cooper J."/>
            <person name="Damon W."/>
            <person name="Desjardin D."/>
            <person name="Finy P."/>
            <person name="Geml J."/>
            <person name="Haridas S."/>
            <person name="Hughes K."/>
            <person name="Justo A."/>
            <person name="Karasinski D."/>
            <person name="Kautmanova I."/>
            <person name="Kiss B."/>
            <person name="Kocsube S."/>
            <person name="Kotiranta H."/>
            <person name="LaButti K.M."/>
            <person name="Lechner B.E."/>
            <person name="Liimatainen K."/>
            <person name="Lipzen A."/>
            <person name="Lukacs Z."/>
            <person name="Mihaltcheva S."/>
            <person name="Morgado L.N."/>
            <person name="Niskanen T."/>
            <person name="Noordeloos M.E."/>
            <person name="Ohm R.A."/>
            <person name="Ortiz-Santana B."/>
            <person name="Ovrebo C."/>
            <person name="Racz N."/>
            <person name="Riley R."/>
            <person name="Savchenko A."/>
            <person name="Shiryaev A."/>
            <person name="Soop K."/>
            <person name="Spirin V."/>
            <person name="Szebenyi C."/>
            <person name="Tomsovsky M."/>
            <person name="Tulloss R.E."/>
            <person name="Uehling J."/>
            <person name="Grigoriev I.V."/>
            <person name="Vagvolgyi C."/>
            <person name="Papp T."/>
            <person name="Martin F.M."/>
            <person name="Miettinen O."/>
            <person name="Hibbett D.S."/>
            <person name="Nagy L.G."/>
        </authorList>
    </citation>
    <scope>NUCLEOTIDE SEQUENCE [LARGE SCALE GENOMIC DNA]</scope>
    <source>
        <strain evidence="2 3">FP101781</strain>
    </source>
</reference>
<keyword evidence="3" id="KW-1185">Reference proteome</keyword>
<feature type="compositionally biased region" description="Basic residues" evidence="1">
    <location>
        <begin position="1"/>
        <end position="15"/>
    </location>
</feature>
<name>A0A4Y7T6X2_COPMI</name>